<accession>A0A1L6BV59</accession>
<evidence type="ECO:0000313" key="1">
    <source>
        <dbReference type="EMBL" id="APQ39905.1"/>
    </source>
</evidence>
<dbReference type="AlphaFoldDB" id="A0A1L6BV59"/>
<geneLocation type="plastid" evidence="1"/>
<dbReference type="EMBL" id="KY354226">
    <property type="protein sequence ID" value="APQ39905.1"/>
    <property type="molecule type" value="Genomic_DNA"/>
</dbReference>
<reference evidence="1" key="2">
    <citation type="journal article" date="2017" name="Am. J. Bot.">
        <title>The East Asian origin of the giant lobelias.</title>
        <authorList>
            <person name="Knox E.B."/>
            <person name="Li C."/>
        </authorList>
    </citation>
    <scope>NUCLEOTIDE SEQUENCE</scope>
</reference>
<name>A0A1L6BV59_9ASTR</name>
<dbReference type="RefSeq" id="YP_009340332.1">
    <property type="nucleotide sequence ID" value="NC_033374.1"/>
</dbReference>
<dbReference type="GeneID" id="30861041"/>
<organism evidence="1">
    <name type="scientific">Lobelia stricklandiae</name>
    <dbReference type="NCBI Taxonomy" id="368931"/>
    <lineage>
        <taxon>Eukaryota</taxon>
        <taxon>Viridiplantae</taxon>
        <taxon>Streptophyta</taxon>
        <taxon>Embryophyta</taxon>
        <taxon>Tracheophyta</taxon>
        <taxon>Spermatophyta</taxon>
        <taxon>Magnoliopsida</taxon>
        <taxon>eudicotyledons</taxon>
        <taxon>Gunneridae</taxon>
        <taxon>Pentapetalae</taxon>
        <taxon>asterids</taxon>
        <taxon>campanulids</taxon>
        <taxon>Asterales</taxon>
        <taxon>Campanulaceae</taxon>
        <taxon>Lobelia</taxon>
    </lineage>
</organism>
<sequence>MNFTNYPLDREVFRFFWNLNLNAFFARLSLRYLLTWGRETNSLRHKIALTYLLHQGLETNSLCDRLVFTYVLNGGLETNSVFSRLARAYLGNRDLENFLFDTIARAFTHLLNRGYKTRDLFQKMALMYFLARCDEAIYKGLSVRGFADIFDRAKVEGGNLIDHNLERLSQTPMAWQTAMFAVARRSNEAFHQENMDDLRYTAELGYWTGALERLRQLKKEENLESD</sequence>
<keyword evidence="1" id="KW-0934">Plastid</keyword>
<protein>
    <submittedName>
        <fullName evidence="1">Uncharacterized protein</fullName>
    </submittedName>
</protein>
<gene>
    <name evidence="1" type="primary">ORF226</name>
    <name evidence="1" type="ORF">Lo_str1Pt0565</name>
</gene>
<reference evidence="1" key="1">
    <citation type="journal article" date="2014" name="Proc. Natl. Acad. Sci. U.S.A.">
        <title>The dynamic history of plastid genomes in the Campanulaceae sensu lato is unique among angiosperms.</title>
        <authorList>
            <person name="Knox E.B."/>
        </authorList>
    </citation>
    <scope>NUCLEOTIDE SEQUENCE</scope>
</reference>
<proteinExistence type="predicted"/>